<evidence type="ECO:0000256" key="1">
    <source>
        <dbReference type="SAM" id="MobiDB-lite"/>
    </source>
</evidence>
<evidence type="ECO:0000313" key="3">
    <source>
        <dbReference type="EMBL" id="KAK9059229.1"/>
    </source>
</evidence>
<dbReference type="CDD" id="cd20403">
    <property type="entry name" value="Tudor_Agenet_FMRP-like_rpt2"/>
    <property type="match status" value="1"/>
</dbReference>
<feature type="compositionally biased region" description="Polar residues" evidence="1">
    <location>
        <begin position="1552"/>
        <end position="1580"/>
    </location>
</feature>
<keyword evidence="4" id="KW-1185">Reference proteome</keyword>
<feature type="region of interest" description="Disordered" evidence="1">
    <location>
        <begin position="358"/>
        <end position="463"/>
    </location>
</feature>
<organism evidence="3 4">
    <name type="scientific">Deinandra increscens subsp. villosa</name>
    <dbReference type="NCBI Taxonomy" id="3103831"/>
    <lineage>
        <taxon>Eukaryota</taxon>
        <taxon>Viridiplantae</taxon>
        <taxon>Streptophyta</taxon>
        <taxon>Embryophyta</taxon>
        <taxon>Tracheophyta</taxon>
        <taxon>Spermatophyta</taxon>
        <taxon>Magnoliopsida</taxon>
        <taxon>eudicotyledons</taxon>
        <taxon>Gunneridae</taxon>
        <taxon>Pentapetalae</taxon>
        <taxon>asterids</taxon>
        <taxon>campanulids</taxon>
        <taxon>Asterales</taxon>
        <taxon>Asteraceae</taxon>
        <taxon>Asteroideae</taxon>
        <taxon>Heliantheae alliance</taxon>
        <taxon>Madieae</taxon>
        <taxon>Madiinae</taxon>
        <taxon>Deinandra</taxon>
    </lineage>
</organism>
<feature type="compositionally biased region" description="Polar residues" evidence="1">
    <location>
        <begin position="1416"/>
        <end position="1430"/>
    </location>
</feature>
<dbReference type="CDD" id="cd20405">
    <property type="entry name" value="Tudor_Agenet_AtDUF_rpt1_3"/>
    <property type="match status" value="1"/>
</dbReference>
<dbReference type="SMART" id="SM00743">
    <property type="entry name" value="Agenet"/>
    <property type="match status" value="2"/>
</dbReference>
<feature type="region of interest" description="Disordered" evidence="1">
    <location>
        <begin position="882"/>
        <end position="902"/>
    </location>
</feature>
<dbReference type="InterPro" id="IPR008395">
    <property type="entry name" value="Agenet-like_dom"/>
</dbReference>
<protein>
    <recommendedName>
        <fullName evidence="2">Agenet domain-containing protein</fullName>
    </recommendedName>
</protein>
<dbReference type="Proteomes" id="UP001408789">
    <property type="component" value="Unassembled WGS sequence"/>
</dbReference>
<feature type="compositionally biased region" description="Basic and acidic residues" evidence="1">
    <location>
        <begin position="1510"/>
        <end position="1526"/>
    </location>
</feature>
<feature type="compositionally biased region" description="Basic and acidic residues" evidence="1">
    <location>
        <begin position="511"/>
        <end position="530"/>
    </location>
</feature>
<dbReference type="Pfam" id="PF05641">
    <property type="entry name" value="Agenet"/>
    <property type="match status" value="1"/>
</dbReference>
<evidence type="ECO:0000259" key="2">
    <source>
        <dbReference type="SMART" id="SM00743"/>
    </source>
</evidence>
<reference evidence="3 4" key="1">
    <citation type="submission" date="2024-04" db="EMBL/GenBank/DDBJ databases">
        <title>The reference genome of an endangered Asteraceae, Deinandra increscens subsp. villosa, native to the Central Coast of California.</title>
        <authorList>
            <person name="Guilliams M."/>
            <person name="Hasenstab-Lehman K."/>
            <person name="Meyer R."/>
            <person name="Mcevoy S."/>
        </authorList>
    </citation>
    <scope>NUCLEOTIDE SEQUENCE [LARGE SCALE GENOMIC DNA]</scope>
    <source>
        <tissue evidence="3">Leaf</tissue>
    </source>
</reference>
<feature type="region of interest" description="Disordered" evidence="1">
    <location>
        <begin position="1501"/>
        <end position="1615"/>
    </location>
</feature>
<feature type="compositionally biased region" description="Basic and acidic residues" evidence="1">
    <location>
        <begin position="612"/>
        <end position="628"/>
    </location>
</feature>
<feature type="compositionally biased region" description="Polar residues" evidence="1">
    <location>
        <begin position="535"/>
        <end position="552"/>
    </location>
</feature>
<feature type="domain" description="Agenet" evidence="2">
    <location>
        <begin position="1305"/>
        <end position="1363"/>
    </location>
</feature>
<feature type="region of interest" description="Disordered" evidence="1">
    <location>
        <begin position="1409"/>
        <end position="1488"/>
    </location>
</feature>
<feature type="compositionally biased region" description="Basic and acidic residues" evidence="1">
    <location>
        <begin position="1581"/>
        <end position="1609"/>
    </location>
</feature>
<gene>
    <name evidence="3" type="ORF">SSX86_021848</name>
</gene>
<accession>A0AAP0CTZ2</accession>
<dbReference type="PANTHER" id="PTHR48429">
    <property type="entry name" value="AGENET DOMAIN-CONTAINING PROTEIN"/>
    <property type="match status" value="1"/>
</dbReference>
<feature type="region of interest" description="Disordered" evidence="1">
    <location>
        <begin position="582"/>
        <end position="665"/>
    </location>
</feature>
<feature type="compositionally biased region" description="Polar residues" evidence="1">
    <location>
        <begin position="644"/>
        <end position="657"/>
    </location>
</feature>
<feature type="compositionally biased region" description="Polar residues" evidence="1">
    <location>
        <begin position="585"/>
        <end position="595"/>
    </location>
</feature>
<name>A0AAP0CTZ2_9ASTR</name>
<comment type="caution">
    <text evidence="3">The sequence shown here is derived from an EMBL/GenBank/DDBJ whole genome shotgun (WGS) entry which is preliminary data.</text>
</comment>
<feature type="compositionally biased region" description="Polar residues" evidence="1">
    <location>
        <begin position="493"/>
        <end position="510"/>
    </location>
</feature>
<feature type="region of interest" description="Disordered" evidence="1">
    <location>
        <begin position="483"/>
        <end position="552"/>
    </location>
</feature>
<proteinExistence type="predicted"/>
<dbReference type="PANTHER" id="PTHR48429:SF1">
    <property type="entry name" value="AGENET DOMAIN-CONTAINING PROTEIN"/>
    <property type="match status" value="1"/>
</dbReference>
<feature type="compositionally biased region" description="Basic and acidic residues" evidence="1">
    <location>
        <begin position="419"/>
        <end position="436"/>
    </location>
</feature>
<dbReference type="InterPro" id="IPR014002">
    <property type="entry name" value="Agenet_dom_plant"/>
</dbReference>
<feature type="domain" description="Agenet" evidence="2">
    <location>
        <begin position="1214"/>
        <end position="1280"/>
    </location>
</feature>
<feature type="compositionally biased region" description="Basic and acidic residues" evidence="1">
    <location>
        <begin position="400"/>
        <end position="410"/>
    </location>
</feature>
<sequence>MDIDDTDAQDQNLHIVGEGSSKVSSVSHSYSLPRFEFDDSLQGHIRFDNLVDNEAFLEITSQEDNHWIEEYSTAVKSTRKNVWSEATSSESVEMLLKSVGQEEKVLEDSNRDGILTSVMDPKGALESVVLGDKLNSSAGDVTTDKICDDVNQDATKIGTESFANELQEDSSVFKVECENAGSSQNDENASGLSKNGCNNDPDFILKSKESSTDNSTNTDTIVETRTYSVEKLSVVLNVESVDKPLVEGGVSVNEETENVGSVVQHDTPGASIASSGNNQLEISEGMEINDVDKTLLRACSSDEMPAEDILTKDGTAENVDINVVRAADSPKNVEGVIAIAQAESNVDVLTDAVATVESSKISSPGTPDGVQLPSGTAAASDVVSEDQPRSPILGVSLLSDDNKEKVKVESTSEGTFQKRAPEIEKDATSDGSKEFVHLNAGRSKQTGEDDSGSVLDPKGLMAREDGAESLTLAVNLRDQQQASVDVAAPSGGDANNSSLDKAQPCSFSDSKSIELSKSANDKHDVTKGSMHDNAILSSSGTQEKNLTFEVNASTSQNLNSSKNTVSSVSSHGSQLDPIKVHEDSTVSQLPSSNAPESGVKGYSERKPRKKSAGKETTKQSGNLKEKTPTRRSRKVEKIPPLLTPPTTGHVTPVSNPQPGALPPVASSNLPIPNNSTSIAHHSFTDNQQLQLRAQILVYGSVLSGIPPEEPHMIAAFGQSDGGRRAWEATWHAYLERVRGHKAQPNNPGLSTPNQGIKIGSAQSKIFSSISSPIVNPVIPISSPLWNVPTASDGSHSAAMPKSNLFDTYQTPGVQNFAAHNPMWLSQGPFPGQWLASSPVASFNARLSSLPITESVKLTTVKESGAPTIPVIPVGPSAYPTVSSMVPSGQTSSDPKSRKRKKVVSSQFTTSAALSTPLAISSKINPGNFVSTVIPASIHGQPSRVDQNIEKIVTKENIVRKIEESKVQAADAAAHAAAAVNHCQNIWSQLESQKNSGLISDDEAKLASSAVSIAAASSVAKVAAAAAKIASDVAEQARLMADEVLLSNKTENYDQSSTSTIISAAKEAARKRIEAASAASKHAENLDAIVKAAELAAEAVSQAGKIVAIGNPLSLRELIEAGPEGYWKSPKPSSLQGHSDKQNVETALNDKEEPGGLVKNQPVNYEKNISTARGRTGSNLSKTVGVISKSEFGSVHTSDVDQNMPQSTSGTLNDDIIKDGCLVEVRKDSDKKKSAWFAATVSTVKDGKVFVCYTELLSDDGSGKLKEWVPLEVEGTEPPRIRIAHHMTTMRSEGTRKRGRTTLTDYTWCSGDRVDVWVQDCWCEAVVVETNKIDLTSLVVQFPAQGETSVVRSWHVRPTLVWKDDKWIEWSSLKGPHSSEGDTPYQKRHKIGNPVVEDQAKLSNTANLVESSRHQGSRNIPLSSQGSTFNLGQGGRNENKFDTRRNIKSGLQKKQSRVVFGVPKPGKKQKFINMSTHGVDDRNDKNNTASDSVKLVTDLMPQASGAGGAERNSKSDAKEKQVAEVKPKVTKSRKPPVPSFKTLAQKDKLKPSKPTSHNASTSDEVLPGQSNRKNFDSSNTEGAKEFAAADKKTTNIEVKEKSSSETEPRRSVRRIQPTSRLLEGLQSSLTVSHVSQRTHSKVTSKDPKIIAFDVCGCCEFLFVGCCYDFAKVRVSFHRAYFRVDTCRHRRGVT</sequence>
<dbReference type="EMBL" id="JBCNJP010000021">
    <property type="protein sequence ID" value="KAK9059229.1"/>
    <property type="molecule type" value="Genomic_DNA"/>
</dbReference>
<feature type="compositionally biased region" description="Polar residues" evidence="1">
    <location>
        <begin position="882"/>
        <end position="893"/>
    </location>
</feature>
<dbReference type="InterPro" id="IPR055274">
    <property type="entry name" value="SWO1"/>
</dbReference>
<evidence type="ECO:0000313" key="4">
    <source>
        <dbReference type="Proteomes" id="UP001408789"/>
    </source>
</evidence>